<gene>
    <name evidence="1" type="ORF">glt_00286</name>
</gene>
<protein>
    <submittedName>
        <fullName evidence="1">Repeat protein</fullName>
    </submittedName>
</protein>
<dbReference type="SUPFAM" id="SSF48403">
    <property type="entry name" value="Ankyrin repeat"/>
    <property type="match status" value="1"/>
</dbReference>
<dbReference type="Proteomes" id="UP000241071">
    <property type="component" value="Segment"/>
</dbReference>
<name>M1NM47_9VIRU</name>
<organism evidence="1 2">
    <name type="scientific">Moumouvirus goulette</name>
    <dbReference type="NCBI Taxonomy" id="1247379"/>
    <lineage>
        <taxon>Viruses</taxon>
        <taxon>Varidnaviria</taxon>
        <taxon>Bamfordvirae</taxon>
        <taxon>Nucleocytoviricota</taxon>
        <taxon>Megaviricetes</taxon>
        <taxon>Imitervirales</taxon>
        <taxon>Mimiviridae</taxon>
        <taxon>Megamimivirinae</taxon>
        <taxon>Moumouvirus</taxon>
        <taxon>Moumouvirus goulettemassiliense</taxon>
    </lineage>
</organism>
<evidence type="ECO:0000313" key="2">
    <source>
        <dbReference type="Proteomes" id="UP000241071"/>
    </source>
</evidence>
<dbReference type="InterPro" id="IPR036770">
    <property type="entry name" value="Ankyrin_rpt-contain_sf"/>
</dbReference>
<dbReference type="SMART" id="SM00248">
    <property type="entry name" value="ANK"/>
    <property type="match status" value="7"/>
</dbReference>
<keyword evidence="2" id="KW-1185">Reference proteome</keyword>
<proteinExistence type="predicted"/>
<sequence>MKKHQKLINSLIYSTDEDIKLLNIFSYRYYVGSTIKFNKIYTTNDFNSLNDEDQKMCLKYLVASNNYDKLYEIINNSSVDIFFEDNILFYISLYNSSIYNTQSSYNLIKLFIDEGFNVSSNDNMAIKLGANSEYSVLELLIENGSDVNVSNNMPIRKCINCGCLRKIKLLVDNGADLHCCGEKIFKISCIRDFDDIMDYCIDSGADINIDNGISLKIAINQGCYKITRKLINNGANISFIDKYDIFFLIKHMYFDIIDLLLENGIDFSMVNGLCNDLINEDKKSKKYYKTISSLLENEVSSSSIIRIINHKDN</sequence>
<reference evidence="1 2" key="1">
    <citation type="submission" date="2012-10" db="EMBL/GenBank/DDBJ databases">
        <title>Complete genome sequence of Moumouvirus goulette.</title>
        <authorList>
            <person name="Fournous G."/>
            <person name="Bougalmi M."/>
            <person name="Colson P."/>
        </authorList>
    </citation>
    <scope>NUCLEOTIDE SEQUENCE [LARGE SCALE GENOMIC DNA]</scope>
</reference>
<evidence type="ECO:0000313" key="1">
    <source>
        <dbReference type="EMBL" id="AGF85095.1"/>
    </source>
</evidence>
<accession>M1NM47</accession>
<dbReference type="EMBL" id="KC008572">
    <property type="protein sequence ID" value="AGF85095.1"/>
    <property type="molecule type" value="Genomic_DNA"/>
</dbReference>
<dbReference type="InterPro" id="IPR002110">
    <property type="entry name" value="Ankyrin_rpt"/>
</dbReference>
<dbReference type="Gene3D" id="1.25.40.20">
    <property type="entry name" value="Ankyrin repeat-containing domain"/>
    <property type="match status" value="1"/>
</dbReference>